<proteinExistence type="predicted"/>
<sequence>MADAAPEREMDIIERYQPEFVTRFDALNDACSCPACANGAEGWPQANVYLNTQQRDSLEPGCESVARELLLNPQAFVLHISRNGVRGETALSPWDEALNQQCINLAIHPSLSLEGSLYAIGVLLSKARQYVEEGSDDPALLASMGEQLAQLAEHGVLEQQLQLLPPIEENVLATLKAMGAMRLSLNLPMAEKMSVMLKLSELGIMPASRLSERLAELRSATQGNTLFSEQPHILRNMLIYRLYHDVFPGVGCENYGAAFLALAEDFFQIKMLSAIWLGNNQSLTEQDVVTLFSAWFSWRKANPAQVDEQNSADYSLLCGLSLL</sequence>
<organism evidence="1 2">
    <name type="scientific">Cedecea davisae DSM 4568</name>
    <dbReference type="NCBI Taxonomy" id="566551"/>
    <lineage>
        <taxon>Bacteria</taxon>
        <taxon>Pseudomonadati</taxon>
        <taxon>Pseudomonadota</taxon>
        <taxon>Gammaproteobacteria</taxon>
        <taxon>Enterobacterales</taxon>
        <taxon>Enterobacteriaceae</taxon>
        <taxon>Cedecea</taxon>
    </lineage>
</organism>
<protein>
    <recommendedName>
        <fullName evidence="3">Lysine-N-methylase</fullName>
    </recommendedName>
</protein>
<dbReference type="HOGENOM" id="CLU_076849_0_0_6"/>
<evidence type="ECO:0000313" key="2">
    <source>
        <dbReference type="Proteomes" id="UP000014585"/>
    </source>
</evidence>
<dbReference type="PATRIC" id="fig|566551.4.peg.874"/>
<accession>S3J3D2</accession>
<dbReference type="STRING" id="566551.HMPREF0201_00951"/>
<evidence type="ECO:0000313" key="1">
    <source>
        <dbReference type="EMBL" id="EPF19221.1"/>
    </source>
</evidence>
<dbReference type="Proteomes" id="UP000014585">
    <property type="component" value="Unassembled WGS sequence"/>
</dbReference>
<comment type="caution">
    <text evidence="1">The sequence shown here is derived from an EMBL/GenBank/DDBJ whole genome shotgun (WGS) entry which is preliminary data.</text>
</comment>
<name>S3J3D2_9ENTR</name>
<dbReference type="AlphaFoldDB" id="S3J3D2"/>
<gene>
    <name evidence="1" type="ORF">HMPREF0201_00951</name>
</gene>
<dbReference type="EMBL" id="ATDT01000005">
    <property type="protein sequence ID" value="EPF19221.1"/>
    <property type="molecule type" value="Genomic_DNA"/>
</dbReference>
<evidence type="ECO:0008006" key="3">
    <source>
        <dbReference type="Google" id="ProtNLM"/>
    </source>
</evidence>
<reference evidence="1 2" key="1">
    <citation type="submission" date="2013-04" db="EMBL/GenBank/DDBJ databases">
        <authorList>
            <person name="Weinstock G."/>
            <person name="Sodergren E."/>
            <person name="Lobos E.A."/>
            <person name="Fulton L."/>
            <person name="Fulton R."/>
            <person name="Courtney L."/>
            <person name="Fronick C."/>
            <person name="O'Laughlin M."/>
            <person name="Godfrey J."/>
            <person name="Wilson R.M."/>
            <person name="Miner T."/>
            <person name="Farmer C."/>
            <person name="Delehaunty K."/>
            <person name="Cordes M."/>
            <person name="Minx P."/>
            <person name="Tomlinson C."/>
            <person name="Chen J."/>
            <person name="Wollam A."/>
            <person name="Pepin K.H."/>
            <person name="Palsikar V.B."/>
            <person name="Zhang X."/>
            <person name="Suruliraj S."/>
            <person name="Perna N.T."/>
            <person name="Plunkett G."/>
            <person name="Warren W."/>
            <person name="Mitreva M."/>
            <person name="Mardis E.R."/>
            <person name="Wilson R.K."/>
        </authorList>
    </citation>
    <scope>NUCLEOTIDE SEQUENCE [LARGE SCALE GENOMIC DNA]</scope>
    <source>
        <strain evidence="1 2">DSM 4568</strain>
    </source>
</reference>